<accession>A0A6A8AHE7</accession>
<dbReference type="AlphaFoldDB" id="A0A6A8AHE7"/>
<keyword evidence="1" id="KW-0812">Transmembrane</keyword>
<keyword evidence="3" id="KW-1185">Reference proteome</keyword>
<organism evidence="2 3">
    <name type="scientific">Endobacterium cereale</name>
    <dbReference type="NCBI Taxonomy" id="2663029"/>
    <lineage>
        <taxon>Bacteria</taxon>
        <taxon>Pseudomonadati</taxon>
        <taxon>Pseudomonadota</taxon>
        <taxon>Alphaproteobacteria</taxon>
        <taxon>Hyphomicrobiales</taxon>
        <taxon>Rhizobiaceae</taxon>
        <taxon>Endobacterium</taxon>
    </lineage>
</organism>
<sequence>MNQSAVEAVGTINGYEAHYRPVWAASFRKVKNKGVTAYFTSALAAEVAAWRFLYSIERRVMNRDGEIIFAAKSAIDGMTPAKKAKFAAADRKLFLGGGKVVEVERRAEA</sequence>
<proteinExistence type="predicted"/>
<evidence type="ECO:0000313" key="2">
    <source>
        <dbReference type="EMBL" id="MQY48211.1"/>
    </source>
</evidence>
<keyword evidence="1" id="KW-0472">Membrane</keyword>
<dbReference type="Proteomes" id="UP000435138">
    <property type="component" value="Unassembled WGS sequence"/>
</dbReference>
<feature type="transmembrane region" description="Helical" evidence="1">
    <location>
        <begin position="35"/>
        <end position="54"/>
    </location>
</feature>
<gene>
    <name evidence="2" type="ORF">GAO09_19440</name>
</gene>
<name>A0A6A8AHE7_9HYPH</name>
<dbReference type="EMBL" id="WIXI01000047">
    <property type="protein sequence ID" value="MQY48211.1"/>
    <property type="molecule type" value="Genomic_DNA"/>
</dbReference>
<evidence type="ECO:0000256" key="1">
    <source>
        <dbReference type="SAM" id="Phobius"/>
    </source>
</evidence>
<dbReference type="RefSeq" id="WP_153356195.1">
    <property type="nucleotide sequence ID" value="NZ_WIXI01000047.1"/>
</dbReference>
<evidence type="ECO:0000313" key="3">
    <source>
        <dbReference type="Proteomes" id="UP000435138"/>
    </source>
</evidence>
<keyword evidence="1" id="KW-1133">Transmembrane helix</keyword>
<comment type="caution">
    <text evidence="2">The sequence shown here is derived from an EMBL/GenBank/DDBJ whole genome shotgun (WGS) entry which is preliminary data.</text>
</comment>
<protein>
    <submittedName>
        <fullName evidence="2">Uncharacterized protein</fullName>
    </submittedName>
</protein>
<reference evidence="2 3" key="1">
    <citation type="submission" date="2019-11" db="EMBL/GenBank/DDBJ databases">
        <title>Genome analysis of Rhizobacterium cereale a novel genus and species isolated from maize roots in North Spain.</title>
        <authorList>
            <person name="Menendez E."/>
            <person name="Flores-Felix J.D."/>
            <person name="Ramirez-Bahena M.-H."/>
            <person name="Igual J.M."/>
            <person name="Garcia-Fraile P."/>
            <person name="Peix A."/>
            <person name="Velazquez E."/>
        </authorList>
    </citation>
    <scope>NUCLEOTIDE SEQUENCE [LARGE SCALE GENOMIC DNA]</scope>
    <source>
        <strain evidence="2 3">RZME27</strain>
    </source>
</reference>